<evidence type="ECO:0000313" key="2">
    <source>
        <dbReference type="Proteomes" id="UP001497516"/>
    </source>
</evidence>
<name>A0AAV2CY69_9ROSI</name>
<reference evidence="1 2" key="1">
    <citation type="submission" date="2024-04" db="EMBL/GenBank/DDBJ databases">
        <authorList>
            <person name="Fracassetti M."/>
        </authorList>
    </citation>
    <scope>NUCLEOTIDE SEQUENCE [LARGE SCALE GENOMIC DNA]</scope>
</reference>
<sequence>MADNQHGHEENEEPRTMGYYMAPRAVDIQPSILHPPVAANNFEITPSLVTMIHNNIQFHGLKDESPMKHV</sequence>
<protein>
    <submittedName>
        <fullName evidence="1">Uncharacterized protein</fullName>
    </submittedName>
</protein>
<evidence type="ECO:0000313" key="1">
    <source>
        <dbReference type="EMBL" id="CAL1361483.1"/>
    </source>
</evidence>
<organism evidence="1 2">
    <name type="scientific">Linum trigynum</name>
    <dbReference type="NCBI Taxonomy" id="586398"/>
    <lineage>
        <taxon>Eukaryota</taxon>
        <taxon>Viridiplantae</taxon>
        <taxon>Streptophyta</taxon>
        <taxon>Embryophyta</taxon>
        <taxon>Tracheophyta</taxon>
        <taxon>Spermatophyta</taxon>
        <taxon>Magnoliopsida</taxon>
        <taxon>eudicotyledons</taxon>
        <taxon>Gunneridae</taxon>
        <taxon>Pentapetalae</taxon>
        <taxon>rosids</taxon>
        <taxon>fabids</taxon>
        <taxon>Malpighiales</taxon>
        <taxon>Linaceae</taxon>
        <taxon>Linum</taxon>
    </lineage>
</organism>
<dbReference type="Proteomes" id="UP001497516">
    <property type="component" value="Chromosome 10"/>
</dbReference>
<accession>A0AAV2CY69</accession>
<dbReference type="EMBL" id="OZ034814">
    <property type="protein sequence ID" value="CAL1361483.1"/>
    <property type="molecule type" value="Genomic_DNA"/>
</dbReference>
<gene>
    <name evidence="1" type="ORF">LTRI10_LOCUS8856</name>
</gene>
<keyword evidence="2" id="KW-1185">Reference proteome</keyword>
<proteinExistence type="predicted"/>
<dbReference type="AlphaFoldDB" id="A0AAV2CY69"/>